<gene>
    <name evidence="1" type="ORF">GCM10010218_15690</name>
</gene>
<organism evidence="1 2">
    <name type="scientific">Streptomyces mashuensis</name>
    <dbReference type="NCBI Taxonomy" id="33904"/>
    <lineage>
        <taxon>Bacteria</taxon>
        <taxon>Bacillati</taxon>
        <taxon>Actinomycetota</taxon>
        <taxon>Actinomycetes</taxon>
        <taxon>Kitasatosporales</taxon>
        <taxon>Streptomycetaceae</taxon>
        <taxon>Streptomyces</taxon>
    </lineage>
</organism>
<reference evidence="1" key="1">
    <citation type="journal article" date="2014" name="Int. J. Syst. Evol. Microbiol.">
        <title>Complete genome sequence of Corynebacterium casei LMG S-19264T (=DSM 44701T), isolated from a smear-ripened cheese.</title>
        <authorList>
            <consortium name="US DOE Joint Genome Institute (JGI-PGF)"/>
            <person name="Walter F."/>
            <person name="Albersmeier A."/>
            <person name="Kalinowski J."/>
            <person name="Ruckert C."/>
        </authorList>
    </citation>
    <scope>NUCLEOTIDE SEQUENCE</scope>
    <source>
        <strain evidence="1">JCM 4059</strain>
    </source>
</reference>
<accession>A0A919B1B1</accession>
<reference evidence="1" key="2">
    <citation type="submission" date="2020-09" db="EMBL/GenBank/DDBJ databases">
        <authorList>
            <person name="Sun Q."/>
            <person name="Ohkuma M."/>
        </authorList>
    </citation>
    <scope>NUCLEOTIDE SEQUENCE</scope>
    <source>
        <strain evidence="1">JCM 4059</strain>
    </source>
</reference>
<sequence>MVCGRGPEMKHSEPEVLEALDLAWDPEAGVLGKMRAGDYDAALADGYLELLDRIEIGEGEPLHPDFVKLLWFAPLFCEWQIERCAESGGGLDREVSSFSNRVCDRVMELLGVP</sequence>
<dbReference type="Proteomes" id="UP000638313">
    <property type="component" value="Unassembled WGS sequence"/>
</dbReference>
<evidence type="ECO:0000313" key="2">
    <source>
        <dbReference type="Proteomes" id="UP000638313"/>
    </source>
</evidence>
<proteinExistence type="predicted"/>
<dbReference type="EMBL" id="BNBD01000002">
    <property type="protein sequence ID" value="GHF35324.1"/>
    <property type="molecule type" value="Genomic_DNA"/>
</dbReference>
<name>A0A919B1B1_9ACTN</name>
<keyword evidence="2" id="KW-1185">Reference proteome</keyword>
<comment type="caution">
    <text evidence="1">The sequence shown here is derived from an EMBL/GenBank/DDBJ whole genome shotgun (WGS) entry which is preliminary data.</text>
</comment>
<protein>
    <submittedName>
        <fullName evidence="1">Uncharacterized protein</fullName>
    </submittedName>
</protein>
<evidence type="ECO:0000313" key="1">
    <source>
        <dbReference type="EMBL" id="GHF35324.1"/>
    </source>
</evidence>
<dbReference type="AlphaFoldDB" id="A0A919B1B1"/>